<dbReference type="GO" id="GO:0005524">
    <property type="term" value="F:ATP binding"/>
    <property type="evidence" value="ECO:0007669"/>
    <property type="project" value="UniProtKB-KW"/>
</dbReference>
<evidence type="ECO:0000313" key="4">
    <source>
        <dbReference type="EMBL" id="MBB6054924.1"/>
    </source>
</evidence>
<keyword evidence="5" id="KW-1185">Reference proteome</keyword>
<dbReference type="Proteomes" id="UP000585721">
    <property type="component" value="Unassembled WGS sequence"/>
</dbReference>
<dbReference type="InterPro" id="IPR042054">
    <property type="entry name" value="YegD-like"/>
</dbReference>
<dbReference type="EMBL" id="JACHGR010000002">
    <property type="protein sequence ID" value="MBB6054924.1"/>
    <property type="molecule type" value="Genomic_DNA"/>
</dbReference>
<dbReference type="PANTHER" id="PTHR19375">
    <property type="entry name" value="HEAT SHOCK PROTEIN 70KDA"/>
    <property type="match status" value="1"/>
</dbReference>
<dbReference type="PROSITE" id="PS00329">
    <property type="entry name" value="HSP70_2"/>
    <property type="match status" value="1"/>
</dbReference>
<evidence type="ECO:0000256" key="2">
    <source>
        <dbReference type="ARBA" id="ARBA00022741"/>
    </source>
</evidence>
<evidence type="ECO:0000313" key="5">
    <source>
        <dbReference type="Proteomes" id="UP000585721"/>
    </source>
</evidence>
<dbReference type="Gene3D" id="3.30.420.40">
    <property type="match status" value="3"/>
</dbReference>
<evidence type="ECO:0000256" key="1">
    <source>
        <dbReference type="ARBA" id="ARBA00007381"/>
    </source>
</evidence>
<dbReference type="InterPro" id="IPR043129">
    <property type="entry name" value="ATPase_NBD"/>
</dbReference>
<keyword evidence="3" id="KW-0067">ATP-binding</keyword>
<dbReference type="CDD" id="cd10231">
    <property type="entry name" value="ASKHA_NBD_HSP70_YegD-like"/>
    <property type="match status" value="1"/>
</dbReference>
<keyword evidence="2" id="KW-0547">Nucleotide-binding</keyword>
<dbReference type="SUPFAM" id="SSF53067">
    <property type="entry name" value="Actin-like ATPase domain"/>
    <property type="match status" value="2"/>
</dbReference>
<gene>
    <name evidence="4" type="ORF">HNR75_000796</name>
</gene>
<dbReference type="GO" id="GO:0140662">
    <property type="term" value="F:ATP-dependent protein folding chaperone"/>
    <property type="evidence" value="ECO:0007669"/>
    <property type="project" value="InterPro"/>
</dbReference>
<dbReference type="NCBIfam" id="NF008673">
    <property type="entry name" value="PRK11678.1"/>
    <property type="match status" value="1"/>
</dbReference>
<protein>
    <submittedName>
        <fullName evidence="4">Putative chaperone protein</fullName>
    </submittedName>
</protein>
<dbReference type="Gene3D" id="3.90.640.10">
    <property type="entry name" value="Actin, Chain A, domain 4"/>
    <property type="match status" value="2"/>
</dbReference>
<name>A0A841G710_9GAMM</name>
<dbReference type="Pfam" id="PF00012">
    <property type="entry name" value="HSP70"/>
    <property type="match status" value="2"/>
</dbReference>
<dbReference type="RefSeq" id="WP_188025715.1">
    <property type="nucleotide sequence ID" value="NZ_JACHGR010000002.1"/>
</dbReference>
<dbReference type="InterPro" id="IPR013126">
    <property type="entry name" value="Hsp_70_fam"/>
</dbReference>
<evidence type="ECO:0000256" key="3">
    <source>
        <dbReference type="ARBA" id="ARBA00022840"/>
    </source>
</evidence>
<reference evidence="4 5" key="1">
    <citation type="submission" date="2020-08" db="EMBL/GenBank/DDBJ databases">
        <title>Genomic Encyclopedia of Type Strains, Phase IV (KMG-IV): sequencing the most valuable type-strain genomes for metagenomic binning, comparative biology and taxonomic classification.</title>
        <authorList>
            <person name="Goeker M."/>
        </authorList>
    </citation>
    <scope>NUCLEOTIDE SEQUENCE [LARGE SCALE GENOMIC DNA]</scope>
    <source>
        <strain evidence="4 5">DSM 22975</strain>
    </source>
</reference>
<accession>A0A841G710</accession>
<proteinExistence type="inferred from homology"/>
<dbReference type="InterPro" id="IPR018181">
    <property type="entry name" value="Heat_shock_70_CS"/>
</dbReference>
<organism evidence="4 5">
    <name type="scientific">Tolumonas osonensis</name>
    <dbReference type="NCBI Taxonomy" id="675874"/>
    <lineage>
        <taxon>Bacteria</taxon>
        <taxon>Pseudomonadati</taxon>
        <taxon>Pseudomonadota</taxon>
        <taxon>Gammaproteobacteria</taxon>
        <taxon>Aeromonadales</taxon>
        <taxon>Aeromonadaceae</taxon>
        <taxon>Tolumonas</taxon>
    </lineage>
</organism>
<sequence length="429" mass="47120">MYAGLDFGTSNSALGIWEDNQPKLLSLDNGSRFISSTVYIGKSQQFMQLRPQDQTLAHAISGDGEKIFGKEAIAKFLESPEDGFFVKSPKSFLGARLKPQQLHTYEKIVHLMMNNIKRLAETQTHAPIDSVVIGKPVKFHGTQGETGNQQAIKVLTSAATDAGFKNIEFQFEPIAAALDYERSLNENLTALIVDIGGGTTDCSMIKVGPAYRELTDRNESILGYSGDRIGGLDLDIKLAFRQLAPLFGKDELLKTGLPTPANMFWNAVCINNVDAQTTFYSAANGREIHKMLRDARPDSVLDRLLHIYETMLSYHISQSAEAAKIALSSDEVTTVDLSYLEAGLDTNINREQLQTAISNELNKFIGLMQEVEQQAQVAPDVIYVTGGTARSPIVDAYIRAAYPQARIVFGDLFGSVASGLTTWAHRIFS</sequence>
<comment type="caution">
    <text evidence="4">The sequence shown here is derived from an EMBL/GenBank/DDBJ whole genome shotgun (WGS) entry which is preliminary data.</text>
</comment>
<dbReference type="AlphaFoldDB" id="A0A841G710"/>
<comment type="similarity">
    <text evidence="1">Belongs to the heat shock protein 70 family.</text>
</comment>